<dbReference type="RefSeq" id="WP_310470981.1">
    <property type="nucleotide sequence ID" value="NZ_CP136522.1"/>
</dbReference>
<sequence>MLFNKHVLFISNKPLVGGYTVDASLRLAVKKTRAWMSLIATILVLSSLFNMALADSASPTTVIGLQQAGKLKINARVEPGEVVSPQQQVDLYIRISTDTWFGGGARIGPVDITDTLVLRRKKLANNYTERVDGTTWSVQEWQLTLYPQSVGRVNVPVIAVSVNIADTPVSNIKGTLFTEPLTFNVVLPDERLSNEKNWIAAPEVTFEQQLTPKLDHELTIGDAISRTLTIKATDSSAMLFPDFGLHHSEMLQGYLGPVKSEDKQNRGDFSASKVYQQSYIVQKSGEVTLPDLSFYWWNTNTRQLVKLTAAGQSWHVSHTPLSFIEAYWVYGLAAILLVCGLVYVIRWLIGRFKRQQLPVVALFMVSLLQKKWHRVMQYLYWHNADKNSSVTLTNKPALFSHSASETEPDPASSVTTLAHFSRWQQQFSQKIEPSKSMRLTRLFYLAFWRDISKKTVGKSSIVAKSKS</sequence>
<protein>
    <recommendedName>
        <fullName evidence="4">Protein BatD</fullName>
    </recommendedName>
</protein>
<dbReference type="EMBL" id="CP136522">
    <property type="protein sequence ID" value="WOT06708.1"/>
    <property type="molecule type" value="Genomic_DNA"/>
</dbReference>
<organism evidence="2 3">
    <name type="scientific">Shewanella youngdeokensis</name>
    <dbReference type="NCBI Taxonomy" id="2999068"/>
    <lineage>
        <taxon>Bacteria</taxon>
        <taxon>Pseudomonadati</taxon>
        <taxon>Pseudomonadota</taxon>
        <taxon>Gammaproteobacteria</taxon>
        <taxon>Alteromonadales</taxon>
        <taxon>Shewanellaceae</taxon>
        <taxon>Shewanella</taxon>
    </lineage>
</organism>
<keyword evidence="3" id="KW-1185">Reference proteome</keyword>
<keyword evidence="1" id="KW-0472">Membrane</keyword>
<reference evidence="2 3" key="1">
    <citation type="submission" date="2023-10" db="EMBL/GenBank/DDBJ databases">
        <title>Complete genome sequence of Shewanella sp. DAU334.</title>
        <authorList>
            <person name="Lee Y.-S."/>
            <person name="Jeong H.-R."/>
            <person name="Hwang E.-J."/>
            <person name="Choi Y.-L."/>
            <person name="Kim G.-D."/>
        </authorList>
    </citation>
    <scope>NUCLEOTIDE SEQUENCE [LARGE SCALE GENOMIC DNA]</scope>
    <source>
        <strain evidence="2 3">DAU334</strain>
    </source>
</reference>
<name>A0ABZ0K410_9GAMM</name>
<proteinExistence type="predicted"/>
<feature type="transmembrane region" description="Helical" evidence="1">
    <location>
        <begin position="327"/>
        <end position="349"/>
    </location>
</feature>
<dbReference type="Proteomes" id="UP001529491">
    <property type="component" value="Chromosome"/>
</dbReference>
<keyword evidence="1" id="KW-0812">Transmembrane</keyword>
<dbReference type="InterPro" id="IPR025738">
    <property type="entry name" value="BatD"/>
</dbReference>
<gene>
    <name evidence="2" type="ORF">RGE70_08150</name>
</gene>
<dbReference type="PANTHER" id="PTHR40940">
    <property type="entry name" value="PROTEIN BATD-RELATED"/>
    <property type="match status" value="1"/>
</dbReference>
<dbReference type="PANTHER" id="PTHR40940:SF1">
    <property type="entry name" value="PROTEIN BATD"/>
    <property type="match status" value="1"/>
</dbReference>
<keyword evidence="1" id="KW-1133">Transmembrane helix</keyword>
<evidence type="ECO:0000256" key="1">
    <source>
        <dbReference type="SAM" id="Phobius"/>
    </source>
</evidence>
<evidence type="ECO:0000313" key="2">
    <source>
        <dbReference type="EMBL" id="WOT06708.1"/>
    </source>
</evidence>
<evidence type="ECO:0000313" key="3">
    <source>
        <dbReference type="Proteomes" id="UP001529491"/>
    </source>
</evidence>
<evidence type="ECO:0008006" key="4">
    <source>
        <dbReference type="Google" id="ProtNLM"/>
    </source>
</evidence>
<accession>A0ABZ0K410</accession>